<gene>
    <name evidence="1" type="ORF">PanWU01x14_175220</name>
</gene>
<keyword evidence="2" id="KW-1185">Reference proteome</keyword>
<protein>
    <submittedName>
        <fullName evidence="1">Uncharacterized protein</fullName>
    </submittedName>
</protein>
<name>A0A2P5C880_PARAD</name>
<feature type="non-terminal residue" evidence="1">
    <location>
        <position position="1"/>
    </location>
</feature>
<dbReference type="Proteomes" id="UP000237105">
    <property type="component" value="Unassembled WGS sequence"/>
</dbReference>
<proteinExistence type="predicted"/>
<comment type="caution">
    <text evidence="1">The sequence shown here is derived from an EMBL/GenBank/DDBJ whole genome shotgun (WGS) entry which is preliminary data.</text>
</comment>
<sequence length="61" mass="7290">ISEKSVREDCLLVHLWISFLGIKKVTTHWINQMTLENRQEDEKVVERIRVFFLSRSRANSC</sequence>
<organism evidence="1 2">
    <name type="scientific">Parasponia andersonii</name>
    <name type="common">Sponia andersonii</name>
    <dbReference type="NCBI Taxonomy" id="3476"/>
    <lineage>
        <taxon>Eukaryota</taxon>
        <taxon>Viridiplantae</taxon>
        <taxon>Streptophyta</taxon>
        <taxon>Embryophyta</taxon>
        <taxon>Tracheophyta</taxon>
        <taxon>Spermatophyta</taxon>
        <taxon>Magnoliopsida</taxon>
        <taxon>eudicotyledons</taxon>
        <taxon>Gunneridae</taxon>
        <taxon>Pentapetalae</taxon>
        <taxon>rosids</taxon>
        <taxon>fabids</taxon>
        <taxon>Rosales</taxon>
        <taxon>Cannabaceae</taxon>
        <taxon>Parasponia</taxon>
    </lineage>
</organism>
<evidence type="ECO:0000313" key="1">
    <source>
        <dbReference type="EMBL" id="PON57258.1"/>
    </source>
</evidence>
<dbReference type="EMBL" id="JXTB01000161">
    <property type="protein sequence ID" value="PON57258.1"/>
    <property type="molecule type" value="Genomic_DNA"/>
</dbReference>
<accession>A0A2P5C880</accession>
<reference evidence="2" key="1">
    <citation type="submission" date="2016-06" db="EMBL/GenBank/DDBJ databases">
        <title>Parallel loss of symbiosis genes in relatives of nitrogen-fixing non-legume Parasponia.</title>
        <authorList>
            <person name="Van Velzen R."/>
            <person name="Holmer R."/>
            <person name="Bu F."/>
            <person name="Rutten L."/>
            <person name="Van Zeijl A."/>
            <person name="Liu W."/>
            <person name="Santuari L."/>
            <person name="Cao Q."/>
            <person name="Sharma T."/>
            <person name="Shen D."/>
            <person name="Roswanjaya Y."/>
            <person name="Wardhani T."/>
            <person name="Kalhor M.S."/>
            <person name="Jansen J."/>
            <person name="Van den Hoogen J."/>
            <person name="Gungor B."/>
            <person name="Hartog M."/>
            <person name="Hontelez J."/>
            <person name="Verver J."/>
            <person name="Yang W.-C."/>
            <person name="Schijlen E."/>
            <person name="Repin R."/>
            <person name="Schilthuizen M."/>
            <person name="Schranz E."/>
            <person name="Heidstra R."/>
            <person name="Miyata K."/>
            <person name="Fedorova E."/>
            <person name="Kohlen W."/>
            <person name="Bisseling T."/>
            <person name="Smit S."/>
            <person name="Geurts R."/>
        </authorList>
    </citation>
    <scope>NUCLEOTIDE SEQUENCE [LARGE SCALE GENOMIC DNA]</scope>
    <source>
        <strain evidence="2">cv. WU1-14</strain>
    </source>
</reference>
<evidence type="ECO:0000313" key="2">
    <source>
        <dbReference type="Proteomes" id="UP000237105"/>
    </source>
</evidence>
<dbReference type="AlphaFoldDB" id="A0A2P5C880"/>